<dbReference type="Pfam" id="PF01808">
    <property type="entry name" value="AICARFT_IMPCHas"/>
    <property type="match status" value="1"/>
</dbReference>
<dbReference type="FunFam" id="3.40.140.20:FF:000001">
    <property type="entry name" value="Bifunctional purine biosynthesis protein PurH"/>
    <property type="match status" value="1"/>
</dbReference>
<evidence type="ECO:0000313" key="12">
    <source>
        <dbReference type="EMBL" id="QSX07424.1"/>
    </source>
</evidence>
<dbReference type="EMBL" id="CP071444">
    <property type="protein sequence ID" value="QSX07424.1"/>
    <property type="molecule type" value="Genomic_DNA"/>
</dbReference>
<dbReference type="EC" id="3.5.4.10" evidence="10"/>
<feature type="domain" description="MGS-like" evidence="11">
    <location>
        <begin position="1"/>
        <end position="143"/>
    </location>
</feature>
<keyword evidence="7 10" id="KW-0511">Multifunctional enzyme</keyword>
<dbReference type="CDD" id="cd01421">
    <property type="entry name" value="IMPCH"/>
    <property type="match status" value="1"/>
</dbReference>
<dbReference type="Pfam" id="PF02142">
    <property type="entry name" value="MGS"/>
    <property type="match status" value="1"/>
</dbReference>
<keyword evidence="4 10" id="KW-0808">Transferase</keyword>
<evidence type="ECO:0000256" key="5">
    <source>
        <dbReference type="ARBA" id="ARBA00022755"/>
    </source>
</evidence>
<dbReference type="GO" id="GO:0003937">
    <property type="term" value="F:IMP cyclohydrolase activity"/>
    <property type="evidence" value="ECO:0007669"/>
    <property type="project" value="UniProtKB-UniRule"/>
</dbReference>
<dbReference type="Gene3D" id="3.40.50.1380">
    <property type="entry name" value="Methylglyoxal synthase-like domain"/>
    <property type="match status" value="1"/>
</dbReference>
<dbReference type="SMART" id="SM00798">
    <property type="entry name" value="AICARFT_IMPCHas"/>
    <property type="match status" value="1"/>
</dbReference>
<dbReference type="PANTHER" id="PTHR11692">
    <property type="entry name" value="BIFUNCTIONAL PURINE BIOSYNTHESIS PROTEIN PURH"/>
    <property type="match status" value="1"/>
</dbReference>
<dbReference type="InterPro" id="IPR016193">
    <property type="entry name" value="Cytidine_deaminase-like"/>
</dbReference>
<accession>A0A974XCR4</accession>
<dbReference type="GO" id="GO:0006189">
    <property type="term" value="P:'de novo' IMP biosynthetic process"/>
    <property type="evidence" value="ECO:0007669"/>
    <property type="project" value="UniProtKB-UniRule"/>
</dbReference>
<dbReference type="GO" id="GO:0004643">
    <property type="term" value="F:phosphoribosylaminoimidazolecarboxamide formyltransferase activity"/>
    <property type="evidence" value="ECO:0007669"/>
    <property type="project" value="UniProtKB-UniRule"/>
</dbReference>
<evidence type="ECO:0000256" key="3">
    <source>
        <dbReference type="ARBA" id="ARBA00007667"/>
    </source>
</evidence>
<dbReference type="KEGG" id="alka:J0B03_06145"/>
<comment type="domain">
    <text evidence="10">The IMP cyclohydrolase activity resides in the N-terminal region.</text>
</comment>
<evidence type="ECO:0000256" key="6">
    <source>
        <dbReference type="ARBA" id="ARBA00022801"/>
    </source>
</evidence>
<dbReference type="RefSeq" id="WP_207298769.1">
    <property type="nucleotide sequence ID" value="NZ_CP071444.1"/>
</dbReference>
<dbReference type="InterPro" id="IPR011607">
    <property type="entry name" value="MGS-like_dom"/>
</dbReference>
<dbReference type="SUPFAM" id="SSF53927">
    <property type="entry name" value="Cytidine deaminase-like"/>
    <property type="match status" value="1"/>
</dbReference>
<dbReference type="InterPro" id="IPR024051">
    <property type="entry name" value="AICAR_Tfase_dup_dom_sf"/>
</dbReference>
<comment type="pathway">
    <text evidence="2 10">Purine metabolism; IMP biosynthesis via de novo pathway; 5-formamido-1-(5-phospho-D-ribosyl)imidazole-4-carboxamide from 5-amino-1-(5-phospho-D-ribosyl)imidazole-4-carboxamide (10-formyl THF route): step 1/1.</text>
</comment>
<dbReference type="PROSITE" id="PS51855">
    <property type="entry name" value="MGS"/>
    <property type="match status" value="1"/>
</dbReference>
<evidence type="ECO:0000256" key="9">
    <source>
        <dbReference type="ARBA" id="ARBA00050687"/>
    </source>
</evidence>
<keyword evidence="13" id="KW-1185">Reference proteome</keyword>
<dbReference type="InterPro" id="IPR036914">
    <property type="entry name" value="MGS-like_dom_sf"/>
</dbReference>
<organism evidence="12 13">
    <name type="scientific">Alkalibacter rhizosphaerae</name>
    <dbReference type="NCBI Taxonomy" id="2815577"/>
    <lineage>
        <taxon>Bacteria</taxon>
        <taxon>Bacillati</taxon>
        <taxon>Bacillota</taxon>
        <taxon>Clostridia</taxon>
        <taxon>Eubacteriales</taxon>
        <taxon>Eubacteriaceae</taxon>
        <taxon>Alkalibacter</taxon>
    </lineage>
</organism>
<sequence>MRALISVSDKTGIVDFAKELQALGVDMISTGGTASLLREEGMDVKDVSQITNFPECLDGRVKTLHPMVHGGILAVRKDPDHQQTLKELEIDPIDLVVVNLYPFKKTILKEGCTMEEAIENIDIGGPTMLRSAAKNHNDVVVVTDPADYEEVILQLKDQGKVDQQTRFRLARKVFAHTASYDAMIVDYLDEQAGDASYGSTKTVTFEKVQDLRYGENPHQKAAFYKDVVNTRGTLVEAEQLHGKELSYNNINDTNSALELLKEFYNEPAVVAVKHANPCGVGCGKTIGEAFEKAYEGDPVAIFGGIVATNQVVDEGTAARISELFIEVLVAPGYDAKALEVLKGKKNIRLLQLENITSPYKGYEVKKVMGGVLFQDTDGSLLGDELEVVTKRQPTAKEMEDLMFAWKVVKHAKSNAISIAKDKMLVANGPGQVSRIASLQNAVRQGGEKVKNAVLASDAYFPFSDSVEAAFGAGITAIIQPGGSVKDNDSIALCDRYGIAMVFTGMRHFKH</sequence>
<dbReference type="PANTHER" id="PTHR11692:SF0">
    <property type="entry name" value="BIFUNCTIONAL PURINE BIOSYNTHESIS PROTEIN ATIC"/>
    <property type="match status" value="1"/>
</dbReference>
<evidence type="ECO:0000259" key="11">
    <source>
        <dbReference type="PROSITE" id="PS51855"/>
    </source>
</evidence>
<name>A0A974XCR4_9FIRM</name>
<dbReference type="GO" id="GO:0005829">
    <property type="term" value="C:cytosol"/>
    <property type="evidence" value="ECO:0007669"/>
    <property type="project" value="TreeGrafter"/>
</dbReference>
<dbReference type="Proteomes" id="UP000663499">
    <property type="component" value="Chromosome"/>
</dbReference>
<evidence type="ECO:0000256" key="4">
    <source>
        <dbReference type="ARBA" id="ARBA00022679"/>
    </source>
</evidence>
<evidence type="ECO:0000313" key="13">
    <source>
        <dbReference type="Proteomes" id="UP000663499"/>
    </source>
</evidence>
<evidence type="ECO:0000256" key="1">
    <source>
        <dbReference type="ARBA" id="ARBA00004844"/>
    </source>
</evidence>
<proteinExistence type="inferred from homology"/>
<comment type="similarity">
    <text evidence="3 10">Belongs to the PurH family.</text>
</comment>
<evidence type="ECO:0000256" key="7">
    <source>
        <dbReference type="ARBA" id="ARBA00023268"/>
    </source>
</evidence>
<dbReference type="EC" id="2.1.2.3" evidence="10"/>
<dbReference type="Gene3D" id="3.40.140.20">
    <property type="match status" value="2"/>
</dbReference>
<dbReference type="FunFam" id="3.40.140.20:FF:000002">
    <property type="entry name" value="Bifunctional purine biosynthesis protein PurH"/>
    <property type="match status" value="1"/>
</dbReference>
<dbReference type="SMART" id="SM00851">
    <property type="entry name" value="MGS"/>
    <property type="match status" value="1"/>
</dbReference>
<evidence type="ECO:0000256" key="10">
    <source>
        <dbReference type="HAMAP-Rule" id="MF_00139"/>
    </source>
</evidence>
<dbReference type="PIRSF" id="PIRSF000414">
    <property type="entry name" value="AICARFT_IMPCHas"/>
    <property type="match status" value="1"/>
</dbReference>
<dbReference type="AlphaFoldDB" id="A0A974XCR4"/>
<dbReference type="InterPro" id="IPR002695">
    <property type="entry name" value="PurH-like"/>
</dbReference>
<dbReference type="FunFam" id="3.40.50.1380:FF:000001">
    <property type="entry name" value="Bifunctional purine biosynthesis protein PurH"/>
    <property type="match status" value="1"/>
</dbReference>
<keyword evidence="6 10" id="KW-0378">Hydrolase</keyword>
<gene>
    <name evidence="10 12" type="primary">purH</name>
    <name evidence="12" type="ORF">J0B03_06145</name>
</gene>
<dbReference type="HAMAP" id="MF_00139">
    <property type="entry name" value="PurH"/>
    <property type="match status" value="1"/>
</dbReference>
<evidence type="ECO:0000256" key="8">
    <source>
        <dbReference type="ARBA" id="ARBA00050488"/>
    </source>
</evidence>
<protein>
    <recommendedName>
        <fullName evidence="10">Bifunctional purine biosynthesis protein PurH</fullName>
    </recommendedName>
    <domain>
        <recommendedName>
            <fullName evidence="10">Phosphoribosylaminoimidazolecarboxamide formyltransferase</fullName>
            <ecNumber evidence="10">2.1.2.3</ecNumber>
        </recommendedName>
        <alternativeName>
            <fullName evidence="10">AICAR transformylase</fullName>
        </alternativeName>
    </domain>
    <domain>
        <recommendedName>
            <fullName evidence="10">IMP cyclohydrolase</fullName>
            <ecNumber evidence="10">3.5.4.10</ecNumber>
        </recommendedName>
        <alternativeName>
            <fullName evidence="10">ATIC</fullName>
        </alternativeName>
        <alternativeName>
            <fullName evidence="10">IMP synthase</fullName>
        </alternativeName>
        <alternativeName>
            <fullName evidence="10">Inosinicase</fullName>
        </alternativeName>
    </domain>
</protein>
<dbReference type="SUPFAM" id="SSF52335">
    <property type="entry name" value="Methylglyoxal synthase-like"/>
    <property type="match status" value="1"/>
</dbReference>
<dbReference type="NCBIfam" id="NF002049">
    <property type="entry name" value="PRK00881.1"/>
    <property type="match status" value="1"/>
</dbReference>
<dbReference type="NCBIfam" id="TIGR00355">
    <property type="entry name" value="purH"/>
    <property type="match status" value="1"/>
</dbReference>
<keyword evidence="5 10" id="KW-0658">Purine biosynthesis</keyword>
<reference evidence="12" key="1">
    <citation type="submission" date="2021-03" db="EMBL/GenBank/DDBJ databases">
        <title>Alkalibacter marinus sp. nov., isolated from tidal flat sediment.</title>
        <authorList>
            <person name="Namirimu T."/>
            <person name="Yang J.-A."/>
            <person name="Yang S.-H."/>
            <person name="Kim Y.-J."/>
            <person name="Kwon K.K."/>
        </authorList>
    </citation>
    <scope>NUCLEOTIDE SEQUENCE</scope>
    <source>
        <strain evidence="12">ES005</strain>
    </source>
</reference>
<evidence type="ECO:0000256" key="2">
    <source>
        <dbReference type="ARBA" id="ARBA00004954"/>
    </source>
</evidence>
<comment type="catalytic activity">
    <reaction evidence="9 10">
        <text>IMP + H2O = 5-formamido-1-(5-phospho-D-ribosyl)imidazole-4-carboxamide</text>
        <dbReference type="Rhea" id="RHEA:18445"/>
        <dbReference type="ChEBI" id="CHEBI:15377"/>
        <dbReference type="ChEBI" id="CHEBI:58053"/>
        <dbReference type="ChEBI" id="CHEBI:58467"/>
        <dbReference type="EC" id="3.5.4.10"/>
    </reaction>
</comment>
<comment type="pathway">
    <text evidence="1 10">Purine metabolism; IMP biosynthesis via de novo pathway; IMP from 5-formamido-1-(5-phospho-D-ribosyl)imidazole-4-carboxamide: step 1/1.</text>
</comment>
<comment type="catalytic activity">
    <reaction evidence="8 10">
        <text>(6R)-10-formyltetrahydrofolate + 5-amino-1-(5-phospho-beta-D-ribosyl)imidazole-4-carboxamide = 5-formamido-1-(5-phospho-D-ribosyl)imidazole-4-carboxamide + (6S)-5,6,7,8-tetrahydrofolate</text>
        <dbReference type="Rhea" id="RHEA:22192"/>
        <dbReference type="ChEBI" id="CHEBI:57453"/>
        <dbReference type="ChEBI" id="CHEBI:58467"/>
        <dbReference type="ChEBI" id="CHEBI:58475"/>
        <dbReference type="ChEBI" id="CHEBI:195366"/>
        <dbReference type="EC" id="2.1.2.3"/>
    </reaction>
</comment>